<comment type="caution">
    <text evidence="1">The sequence shown here is derived from an EMBL/GenBank/DDBJ whole genome shotgun (WGS) entry which is preliminary data.</text>
</comment>
<organism evidence="1 2">
    <name type="scientific">Novosphingobium marinum</name>
    <dbReference type="NCBI Taxonomy" id="1514948"/>
    <lineage>
        <taxon>Bacteria</taxon>
        <taxon>Pseudomonadati</taxon>
        <taxon>Pseudomonadota</taxon>
        <taxon>Alphaproteobacteria</taxon>
        <taxon>Sphingomonadales</taxon>
        <taxon>Sphingomonadaceae</taxon>
        <taxon>Novosphingobium</taxon>
    </lineage>
</organism>
<dbReference type="EMBL" id="JACBZF010000003">
    <property type="protein sequence ID" value="NYH95943.1"/>
    <property type="molecule type" value="Genomic_DNA"/>
</dbReference>
<evidence type="ECO:0000313" key="2">
    <source>
        <dbReference type="Proteomes" id="UP000522081"/>
    </source>
</evidence>
<keyword evidence="2" id="KW-1185">Reference proteome</keyword>
<sequence length="100" mass="11494">MAITERSPLPEKRRAYQGTISLGAWQARKIAHVGCGEQSDITDTDPAAQLFEAWLRIEVNRWDVYRRIGPGGLFASKARWDRKDAERAWRAHFGKQREIA</sequence>
<dbReference type="Proteomes" id="UP000522081">
    <property type="component" value="Unassembled WGS sequence"/>
</dbReference>
<name>A0A7Z0BV69_9SPHN</name>
<protein>
    <submittedName>
        <fullName evidence="1">Uncharacterized protein</fullName>
    </submittedName>
</protein>
<dbReference type="RefSeq" id="WP_179407760.1">
    <property type="nucleotide sequence ID" value="NZ_BMGF01000003.1"/>
</dbReference>
<accession>A0A7Z0BV69</accession>
<dbReference type="AlphaFoldDB" id="A0A7Z0BV69"/>
<gene>
    <name evidence="1" type="ORF">FHS75_002272</name>
</gene>
<evidence type="ECO:0000313" key="1">
    <source>
        <dbReference type="EMBL" id="NYH95943.1"/>
    </source>
</evidence>
<reference evidence="1 2" key="1">
    <citation type="submission" date="2020-07" db="EMBL/GenBank/DDBJ databases">
        <title>Genomic Encyclopedia of Type Strains, Phase IV (KMG-IV): sequencing the most valuable type-strain genomes for metagenomic binning, comparative biology and taxonomic classification.</title>
        <authorList>
            <person name="Goeker M."/>
        </authorList>
    </citation>
    <scope>NUCLEOTIDE SEQUENCE [LARGE SCALE GENOMIC DNA]</scope>
    <source>
        <strain evidence="1 2">DSM 29043</strain>
    </source>
</reference>
<proteinExistence type="predicted"/>